<reference evidence="3" key="2">
    <citation type="submission" date="2017-10" db="EMBL/GenBank/DDBJ databases">
        <title>Ladona fulva Genome sequencing and assembly.</title>
        <authorList>
            <person name="Murali S."/>
            <person name="Richards S."/>
            <person name="Bandaranaike D."/>
            <person name="Bellair M."/>
            <person name="Blankenburg K."/>
            <person name="Chao H."/>
            <person name="Dinh H."/>
            <person name="Doddapaneni H."/>
            <person name="Dugan-Rocha S."/>
            <person name="Elkadiri S."/>
            <person name="Gnanaolivu R."/>
            <person name="Hernandez B."/>
            <person name="Skinner E."/>
            <person name="Javaid M."/>
            <person name="Lee S."/>
            <person name="Li M."/>
            <person name="Ming W."/>
            <person name="Munidasa M."/>
            <person name="Muniz J."/>
            <person name="Nguyen L."/>
            <person name="Hughes D."/>
            <person name="Osuji N."/>
            <person name="Pu L.-L."/>
            <person name="Puazo M."/>
            <person name="Qu C."/>
            <person name="Quiroz J."/>
            <person name="Raj R."/>
            <person name="Weissenberger G."/>
            <person name="Xin Y."/>
            <person name="Zou X."/>
            <person name="Han Y."/>
            <person name="Worley K."/>
            <person name="Muzny D."/>
            <person name="Gibbs R."/>
        </authorList>
    </citation>
    <scope>NUCLEOTIDE SEQUENCE</scope>
    <source>
        <strain evidence="3">Sampled in the wild</strain>
    </source>
</reference>
<dbReference type="Gene3D" id="3.30.160.60">
    <property type="entry name" value="Classic Zinc Finger"/>
    <property type="match status" value="1"/>
</dbReference>
<dbReference type="GO" id="GO:0000976">
    <property type="term" value="F:transcription cis-regulatory region binding"/>
    <property type="evidence" value="ECO:0007669"/>
    <property type="project" value="InterPro"/>
</dbReference>
<sequence length="706" mass="77482">MRHFCSMKGTKMPPVIAEKAAVIQKICPLPSELSFITKNIPCPEEGCKGTFLNSSNLEMHLSKRHRKRSDSNNKKDAVNKTNCQYHCPVEKCLYNINSDRYFSHIKYLKQHYLKVHAEKKYLCNRCDKGFSTEAARNVHVRTCGMTFTCSCGCTYFSYEALSTHAKRKNHVFDSNLKLCAKGQAPSKVLPVVNSESVSTISSVNTGISCTSAGRNSLTLIGNTKESPYILLNTMGKSIAGLPLNVQPLGTLLPASSPAPKPPGIEIGVQTERSFGCRRSSGGSLVNRRLIPKSARSNTSAGTQTQGNNILKRAMRAAQIPVSEAEGKHMKNQSVGESGRLPGTGGRKRKKSMETQTVVSSGESNSIQSTRSVSLQEKRLIENVYSANQNGEGCNAANLNFAQLPTQNSYQVPVTVPWIAVYPKCNSGTQTNPLSTKAICHPGVTQTDLSGIFLQESLNNCQNQSIQCFTQLPDFEKSDSVSPGNITDDTNTSMLNVAGMMTNINFNSFSDNDFAISNFDPMLSQEKSNSMEGTDASPEDLTRRSGSPFQDGAVDLVDSLSTACSMETQTEGEMDMYDSTLSHIETQTNNEDFLCCSFDDLPLNDIHTQTCDEMLFSELGFSDIQTQTQEEICLWQSEAAANHLGNLVSIETQTAISGPCPTTYENNSKDLPSNLWMSEMSHIETQTDMDDMRKLILELTKHDIEGD</sequence>
<keyword evidence="4" id="KW-1185">Reference proteome</keyword>
<dbReference type="PANTHER" id="PTHR46664">
    <property type="entry name" value="ATM INTERACTOR"/>
    <property type="match status" value="1"/>
</dbReference>
<evidence type="ECO:0000256" key="1">
    <source>
        <dbReference type="SAM" id="MobiDB-lite"/>
    </source>
</evidence>
<dbReference type="OrthoDB" id="6354171at2759"/>
<comment type="caution">
    <text evidence="3">The sequence shown here is derived from an EMBL/GenBank/DDBJ whole genome shotgun (WGS) entry which is preliminary data.</text>
</comment>
<dbReference type="InterPro" id="IPR055303">
    <property type="entry name" value="ATMIN"/>
</dbReference>
<dbReference type="Proteomes" id="UP000792457">
    <property type="component" value="Unassembled WGS sequence"/>
</dbReference>
<dbReference type="SUPFAM" id="SSF57667">
    <property type="entry name" value="beta-beta-alpha zinc fingers"/>
    <property type="match status" value="1"/>
</dbReference>
<gene>
    <name evidence="3" type="ORF">J437_LFUL005202</name>
</gene>
<proteinExistence type="predicted"/>
<dbReference type="InterPro" id="IPR036236">
    <property type="entry name" value="Znf_C2H2_sf"/>
</dbReference>
<dbReference type="InterPro" id="IPR013087">
    <property type="entry name" value="Znf_C2H2_type"/>
</dbReference>
<dbReference type="GO" id="GO:0005634">
    <property type="term" value="C:nucleus"/>
    <property type="evidence" value="ECO:0007669"/>
    <property type="project" value="TreeGrafter"/>
</dbReference>
<dbReference type="AlphaFoldDB" id="A0A8K0JX95"/>
<evidence type="ECO:0000313" key="4">
    <source>
        <dbReference type="Proteomes" id="UP000792457"/>
    </source>
</evidence>
<dbReference type="SMART" id="SM00355">
    <property type="entry name" value="ZnF_C2H2"/>
    <property type="match status" value="4"/>
</dbReference>
<accession>A0A8K0JX95</accession>
<feature type="domain" description="C2H2-type" evidence="2">
    <location>
        <begin position="42"/>
        <end position="65"/>
    </location>
</feature>
<protein>
    <recommendedName>
        <fullName evidence="2">C2H2-type domain-containing protein</fullName>
    </recommendedName>
</protein>
<dbReference type="GO" id="GO:0000981">
    <property type="term" value="F:DNA-binding transcription factor activity, RNA polymerase II-specific"/>
    <property type="evidence" value="ECO:0007669"/>
    <property type="project" value="TreeGrafter"/>
</dbReference>
<dbReference type="PANTHER" id="PTHR46664:SF1">
    <property type="entry name" value="ATM INTERACTOR"/>
    <property type="match status" value="1"/>
</dbReference>
<reference evidence="3" key="1">
    <citation type="submission" date="2013-04" db="EMBL/GenBank/DDBJ databases">
        <authorList>
            <person name="Qu J."/>
            <person name="Murali S.C."/>
            <person name="Bandaranaike D."/>
            <person name="Bellair M."/>
            <person name="Blankenburg K."/>
            <person name="Chao H."/>
            <person name="Dinh H."/>
            <person name="Doddapaneni H."/>
            <person name="Downs B."/>
            <person name="Dugan-Rocha S."/>
            <person name="Elkadiri S."/>
            <person name="Gnanaolivu R.D."/>
            <person name="Hernandez B."/>
            <person name="Javaid M."/>
            <person name="Jayaseelan J.C."/>
            <person name="Lee S."/>
            <person name="Li M."/>
            <person name="Ming W."/>
            <person name="Munidasa M."/>
            <person name="Muniz J."/>
            <person name="Nguyen L."/>
            <person name="Ongeri F."/>
            <person name="Osuji N."/>
            <person name="Pu L.-L."/>
            <person name="Puazo M."/>
            <person name="Qu C."/>
            <person name="Quiroz J."/>
            <person name="Raj R."/>
            <person name="Weissenberger G."/>
            <person name="Xin Y."/>
            <person name="Zou X."/>
            <person name="Han Y."/>
            <person name="Richards S."/>
            <person name="Worley K."/>
            <person name="Muzny D."/>
            <person name="Gibbs R."/>
        </authorList>
    </citation>
    <scope>NUCLEOTIDE SEQUENCE</scope>
    <source>
        <strain evidence="3">Sampled in the wild</strain>
    </source>
</reference>
<organism evidence="3 4">
    <name type="scientific">Ladona fulva</name>
    <name type="common">Scarce chaser dragonfly</name>
    <name type="synonym">Libellula fulva</name>
    <dbReference type="NCBI Taxonomy" id="123851"/>
    <lineage>
        <taxon>Eukaryota</taxon>
        <taxon>Metazoa</taxon>
        <taxon>Ecdysozoa</taxon>
        <taxon>Arthropoda</taxon>
        <taxon>Hexapoda</taxon>
        <taxon>Insecta</taxon>
        <taxon>Pterygota</taxon>
        <taxon>Palaeoptera</taxon>
        <taxon>Odonata</taxon>
        <taxon>Epiprocta</taxon>
        <taxon>Anisoptera</taxon>
        <taxon>Libelluloidea</taxon>
        <taxon>Libellulidae</taxon>
        <taxon>Ladona</taxon>
    </lineage>
</organism>
<dbReference type="EMBL" id="KZ308194">
    <property type="protein sequence ID" value="KAG8224380.1"/>
    <property type="molecule type" value="Genomic_DNA"/>
</dbReference>
<evidence type="ECO:0000313" key="3">
    <source>
        <dbReference type="EMBL" id="KAG8224380.1"/>
    </source>
</evidence>
<evidence type="ECO:0000259" key="2">
    <source>
        <dbReference type="PROSITE" id="PS00028"/>
    </source>
</evidence>
<feature type="region of interest" description="Disordered" evidence="1">
    <location>
        <begin position="322"/>
        <end position="372"/>
    </location>
</feature>
<feature type="region of interest" description="Disordered" evidence="1">
    <location>
        <begin position="524"/>
        <end position="545"/>
    </location>
</feature>
<dbReference type="GO" id="GO:0045944">
    <property type="term" value="P:positive regulation of transcription by RNA polymerase II"/>
    <property type="evidence" value="ECO:0007669"/>
    <property type="project" value="InterPro"/>
</dbReference>
<name>A0A8K0JX95_LADFU</name>
<dbReference type="PROSITE" id="PS00028">
    <property type="entry name" value="ZINC_FINGER_C2H2_1"/>
    <property type="match status" value="1"/>
</dbReference>
<feature type="compositionally biased region" description="Polar residues" evidence="1">
    <location>
        <begin position="353"/>
        <end position="372"/>
    </location>
</feature>